<dbReference type="STRING" id="6669.E9FVC6"/>
<protein>
    <recommendedName>
        <fullName evidence="9">Alpha-1,3-mannosyl-glycoprotein 4-beta-N-acetylglucosaminyltransferase A</fullName>
    </recommendedName>
</protein>
<keyword evidence="2" id="KW-0328">Glycosyltransferase</keyword>
<evidence type="ECO:0000256" key="4">
    <source>
        <dbReference type="SAM" id="Phobius"/>
    </source>
</evidence>
<evidence type="ECO:0008006" key="9">
    <source>
        <dbReference type="Google" id="ProtNLM"/>
    </source>
</evidence>
<dbReference type="EMBL" id="GL732525">
    <property type="protein sequence ID" value="EFX88534.1"/>
    <property type="molecule type" value="Genomic_DNA"/>
</dbReference>
<organism evidence="7 8">
    <name type="scientific">Daphnia pulex</name>
    <name type="common">Water flea</name>
    <dbReference type="NCBI Taxonomy" id="6669"/>
    <lineage>
        <taxon>Eukaryota</taxon>
        <taxon>Metazoa</taxon>
        <taxon>Ecdysozoa</taxon>
        <taxon>Arthropoda</taxon>
        <taxon>Crustacea</taxon>
        <taxon>Branchiopoda</taxon>
        <taxon>Diplostraca</taxon>
        <taxon>Cladocera</taxon>
        <taxon>Anomopoda</taxon>
        <taxon>Daphniidae</taxon>
        <taxon>Daphnia</taxon>
    </lineage>
</organism>
<keyword evidence="4" id="KW-0812">Transmembrane</keyword>
<dbReference type="Pfam" id="PF04666">
    <property type="entry name" value="MGAT4_cons"/>
    <property type="match status" value="1"/>
</dbReference>
<dbReference type="InterPro" id="IPR056576">
    <property type="entry name" value="MGAT4_A/B/C_C"/>
</dbReference>
<dbReference type="eggNOG" id="ENOG502QPQJ">
    <property type="taxonomic scope" value="Eukaryota"/>
</dbReference>
<dbReference type="KEGG" id="dpx:DAPPUDRAFT_310736"/>
<evidence type="ECO:0000256" key="1">
    <source>
        <dbReference type="ARBA" id="ARBA00004922"/>
    </source>
</evidence>
<gene>
    <name evidence="7" type="ORF">DAPPUDRAFT_310736</name>
</gene>
<feature type="transmembrane region" description="Helical" evidence="4">
    <location>
        <begin position="12"/>
        <end position="30"/>
    </location>
</feature>
<dbReference type="InterPro" id="IPR006759">
    <property type="entry name" value="Glyco_transf_54"/>
</dbReference>
<evidence type="ECO:0000313" key="8">
    <source>
        <dbReference type="Proteomes" id="UP000000305"/>
    </source>
</evidence>
<dbReference type="PANTHER" id="PTHR12062:SF9">
    <property type="entry name" value="ALPHA-1,3-MANNOSYL-GLYCOPROTEIN 4-BETA-N-ACETYLGLUCOSAMINYLTRANSFERASE A, ISOFORM A"/>
    <property type="match status" value="1"/>
</dbReference>
<dbReference type="GO" id="GO:0005795">
    <property type="term" value="C:Golgi stack"/>
    <property type="evidence" value="ECO:0000318"/>
    <property type="project" value="GO_Central"/>
</dbReference>
<dbReference type="InterPro" id="IPR057279">
    <property type="entry name" value="MGAT4"/>
</dbReference>
<reference evidence="7 8" key="1">
    <citation type="journal article" date="2011" name="Science">
        <title>The ecoresponsive genome of Daphnia pulex.</title>
        <authorList>
            <person name="Colbourne J.K."/>
            <person name="Pfrender M.E."/>
            <person name="Gilbert D."/>
            <person name="Thomas W.K."/>
            <person name="Tucker A."/>
            <person name="Oakley T.H."/>
            <person name="Tokishita S."/>
            <person name="Aerts A."/>
            <person name="Arnold G.J."/>
            <person name="Basu M.K."/>
            <person name="Bauer D.J."/>
            <person name="Caceres C.E."/>
            <person name="Carmel L."/>
            <person name="Casola C."/>
            <person name="Choi J.H."/>
            <person name="Detter J.C."/>
            <person name="Dong Q."/>
            <person name="Dusheyko S."/>
            <person name="Eads B.D."/>
            <person name="Frohlich T."/>
            <person name="Geiler-Samerotte K.A."/>
            <person name="Gerlach D."/>
            <person name="Hatcher P."/>
            <person name="Jogdeo S."/>
            <person name="Krijgsveld J."/>
            <person name="Kriventseva E.V."/>
            <person name="Kultz D."/>
            <person name="Laforsch C."/>
            <person name="Lindquist E."/>
            <person name="Lopez J."/>
            <person name="Manak J.R."/>
            <person name="Muller J."/>
            <person name="Pangilinan J."/>
            <person name="Patwardhan R.P."/>
            <person name="Pitluck S."/>
            <person name="Pritham E.J."/>
            <person name="Rechtsteiner A."/>
            <person name="Rho M."/>
            <person name="Rogozin I.B."/>
            <person name="Sakarya O."/>
            <person name="Salamov A."/>
            <person name="Schaack S."/>
            <person name="Shapiro H."/>
            <person name="Shiga Y."/>
            <person name="Skalitzky C."/>
            <person name="Smith Z."/>
            <person name="Souvorov A."/>
            <person name="Sung W."/>
            <person name="Tang Z."/>
            <person name="Tsuchiya D."/>
            <person name="Tu H."/>
            <person name="Vos H."/>
            <person name="Wang M."/>
            <person name="Wolf Y.I."/>
            <person name="Yamagata H."/>
            <person name="Yamada T."/>
            <person name="Ye Y."/>
            <person name="Shaw J.R."/>
            <person name="Andrews J."/>
            <person name="Crease T.J."/>
            <person name="Tang H."/>
            <person name="Lucas S.M."/>
            <person name="Robertson H.M."/>
            <person name="Bork P."/>
            <person name="Koonin E.V."/>
            <person name="Zdobnov E.M."/>
            <person name="Grigoriev I.V."/>
            <person name="Lynch M."/>
            <person name="Boore J.L."/>
        </authorList>
    </citation>
    <scope>NUCLEOTIDE SEQUENCE [LARGE SCALE GENOMIC DNA]</scope>
</reference>
<dbReference type="OMA" id="FLMFHND"/>
<dbReference type="PANTHER" id="PTHR12062">
    <property type="entry name" value="N-ACETYLGLUCOSAMINYLTRANSFERASE VI"/>
    <property type="match status" value="1"/>
</dbReference>
<dbReference type="Proteomes" id="UP000000305">
    <property type="component" value="Unassembled WGS sequence"/>
</dbReference>
<dbReference type="GO" id="GO:0006487">
    <property type="term" value="P:protein N-linked glycosylation"/>
    <property type="evidence" value="ECO:0000318"/>
    <property type="project" value="GO_Central"/>
</dbReference>
<evidence type="ECO:0000259" key="6">
    <source>
        <dbReference type="Pfam" id="PF23524"/>
    </source>
</evidence>
<evidence type="ECO:0000256" key="3">
    <source>
        <dbReference type="ARBA" id="ARBA00022679"/>
    </source>
</evidence>
<keyword evidence="4" id="KW-0472">Membrane</keyword>
<keyword evidence="4" id="KW-1133">Transmembrane helix</keyword>
<proteinExistence type="predicted"/>
<dbReference type="GO" id="GO:0005783">
    <property type="term" value="C:endoplasmic reticulum"/>
    <property type="evidence" value="ECO:0000318"/>
    <property type="project" value="GO_Central"/>
</dbReference>
<feature type="domain" description="MGAT4 conserved region" evidence="5">
    <location>
        <begin position="59"/>
        <end position="336"/>
    </location>
</feature>
<dbReference type="InParanoid" id="E9FVC6"/>
<keyword evidence="8" id="KW-1185">Reference proteome</keyword>
<sequence>MLSGGRIFRKKLALALLVIFCVPFTVIFLHRDDNNTNGEEFPELSRLLLDPERSQNLRLPNIFSFLPYLLNNPLSTVPAFVIGQGKTHASIVLGVPTVKRESQSYLLPTLASLIASMNEEEKNDTLIIVFVAETDLEYVTVIAEKIKKQFGDALQSGLLEIVSPPPSFYPDLNELRVTLNDPVERVKWRTKQNLDYAFLMMYAQSRGMYYVQLEDDILTTPGYITKMKKFALKKEAMNLDWFLLDFCQLGFIGKMFKSTDLPYIIQFAVMFHNDKPVDWLLDPIIETRYCPHDTVRKKCNQIKLLKWIHFKPSLFQHVGTTSSLKGKVQKLKDKNFGKLALFMPHKNPPAKVTSPIKAYKQFTIQRAYRGDSFFWGLMPQAGDNIVFEFSQPVELHGYRLRSGNYEHPSDLLYNTSVEIRPTDPERVKETLKISPSEQFIGVGEFNDLGIAEGKIDPSQFGQISAVRLVIKSASKNWVIISEIMFDTGSG</sequence>
<evidence type="ECO:0000259" key="5">
    <source>
        <dbReference type="Pfam" id="PF04666"/>
    </source>
</evidence>
<dbReference type="Pfam" id="PF23524">
    <property type="entry name" value="MGAT4A_C"/>
    <property type="match status" value="1"/>
</dbReference>
<dbReference type="FunCoup" id="E9FVC6">
    <property type="interactions" value="1028"/>
</dbReference>
<dbReference type="HOGENOM" id="CLU_027046_3_0_1"/>
<dbReference type="GO" id="GO:0005793">
    <property type="term" value="C:endoplasmic reticulum-Golgi intermediate compartment"/>
    <property type="evidence" value="ECO:0000318"/>
    <property type="project" value="GO_Central"/>
</dbReference>
<comment type="pathway">
    <text evidence="1">Protein modification; protein glycosylation.</text>
</comment>
<name>E9FVC6_DAPPU</name>
<accession>E9FVC6</accession>
<evidence type="ECO:0000313" key="7">
    <source>
        <dbReference type="EMBL" id="EFX88534.1"/>
    </source>
</evidence>
<evidence type="ECO:0000256" key="2">
    <source>
        <dbReference type="ARBA" id="ARBA00022676"/>
    </source>
</evidence>
<keyword evidence="3" id="KW-0808">Transferase</keyword>
<dbReference type="AlphaFoldDB" id="E9FVC6"/>
<dbReference type="GO" id="GO:0008375">
    <property type="term" value="F:acetylglucosaminyltransferase activity"/>
    <property type="evidence" value="ECO:0000318"/>
    <property type="project" value="GO_Central"/>
</dbReference>
<dbReference type="OrthoDB" id="2016523at2759"/>
<feature type="domain" description="MGAT4 A/B/C C-terminal" evidence="6">
    <location>
        <begin position="350"/>
        <end position="482"/>
    </location>
</feature>
<dbReference type="PhylomeDB" id="E9FVC6"/>